<dbReference type="KEGG" id="buo:BRPE64_ECDS02440"/>
<dbReference type="EMBL" id="AP013062">
    <property type="protein sequence ID" value="BAO94126.1"/>
    <property type="molecule type" value="Genomic_DNA"/>
</dbReference>
<dbReference type="SUPFAM" id="SSF46785">
    <property type="entry name" value="Winged helix' DNA-binding domain"/>
    <property type="match status" value="1"/>
</dbReference>
<evidence type="ECO:0000256" key="4">
    <source>
        <dbReference type="ARBA" id="ARBA00023163"/>
    </source>
</evidence>
<dbReference type="RefSeq" id="WP_044044197.1">
    <property type="nucleotide sequence ID" value="NC_021295.1"/>
</dbReference>
<reference evidence="7 8" key="1">
    <citation type="journal article" date="2013" name="Genome Announc.">
        <title>Complete Genome Sequence of Burkholderia sp. Strain RPE64, Bacterial Symbiont of the Bean Bug Riptortus pedestris.</title>
        <authorList>
            <person name="Shibata T.F."/>
            <person name="Maeda T."/>
            <person name="Nikoh N."/>
            <person name="Yamaguchi K."/>
            <person name="Oshima K."/>
            <person name="Hattori M."/>
            <person name="Nishiyama T."/>
            <person name="Hasebe M."/>
            <person name="Fukatsu T."/>
            <person name="Kikuchi Y."/>
            <person name="Shigenobu S."/>
        </authorList>
    </citation>
    <scope>NUCLEOTIDE SEQUENCE [LARGE SCALE GENOMIC DNA]</scope>
    <source>
        <plasmid evidence="7 8">p2</plasmid>
    </source>
</reference>
<dbReference type="PANTHER" id="PTHR30346">
    <property type="entry name" value="TRANSCRIPTIONAL DUAL REGULATOR HCAR-RELATED"/>
    <property type="match status" value="1"/>
</dbReference>
<gene>
    <name evidence="7" type="ORF">BRPE64_ECDS02440</name>
</gene>
<feature type="compositionally biased region" description="Basic residues" evidence="5">
    <location>
        <begin position="306"/>
        <end position="316"/>
    </location>
</feature>
<dbReference type="Pfam" id="PF00126">
    <property type="entry name" value="HTH_1"/>
    <property type="match status" value="1"/>
</dbReference>
<evidence type="ECO:0000256" key="5">
    <source>
        <dbReference type="SAM" id="MobiDB-lite"/>
    </source>
</evidence>
<evidence type="ECO:0000313" key="8">
    <source>
        <dbReference type="Proteomes" id="UP000013966"/>
    </source>
</evidence>
<dbReference type="Gene3D" id="3.40.190.10">
    <property type="entry name" value="Periplasmic binding protein-like II"/>
    <property type="match status" value="2"/>
</dbReference>
<protein>
    <submittedName>
        <fullName evidence="7">Transcriptional regulator LysR family</fullName>
    </submittedName>
</protein>
<evidence type="ECO:0000256" key="3">
    <source>
        <dbReference type="ARBA" id="ARBA00023125"/>
    </source>
</evidence>
<keyword evidence="2" id="KW-0805">Transcription regulation</keyword>
<dbReference type="SUPFAM" id="SSF53850">
    <property type="entry name" value="Periplasmic binding protein-like II"/>
    <property type="match status" value="1"/>
</dbReference>
<dbReference type="Gene3D" id="1.10.10.10">
    <property type="entry name" value="Winged helix-like DNA-binding domain superfamily/Winged helix DNA-binding domain"/>
    <property type="match status" value="1"/>
</dbReference>
<organism evidence="7 8">
    <name type="scientific">Caballeronia insecticola</name>
    <dbReference type="NCBI Taxonomy" id="758793"/>
    <lineage>
        <taxon>Bacteria</taxon>
        <taxon>Pseudomonadati</taxon>
        <taxon>Pseudomonadota</taxon>
        <taxon>Betaproteobacteria</taxon>
        <taxon>Burkholderiales</taxon>
        <taxon>Burkholderiaceae</taxon>
        <taxon>Caballeronia</taxon>
    </lineage>
</organism>
<feature type="domain" description="HTH lysR-type" evidence="6">
    <location>
        <begin position="2"/>
        <end position="59"/>
    </location>
</feature>
<sequence>MLDLKLLKTFVAVGDLLHFGRAAEALHSTQPGVTQHIARLEAQLGVQLLRRSKRAVSLTEAGTTLLRQASQMLALADRMHADARAMGDGLGGHLLIGLSSAIIHSTVPACIRAFRHAHPLIRITPTVERADRLYELLDASLVDILVTTLPKRDDAFHTVKLQARIEMGVALPSDHPLAKAPMLSIGDLADEPFYTVPRERHPEVYDSLTAIIRRRGRPARIVGHEISFTNLLARVALGDGVALVPRAYAGIATPGVNVVPVSDASLSTLQAYLVYRRDRGEVAVEQFVRAMRARKGASGPRPTRVVNKRSLSKATK</sequence>
<dbReference type="InterPro" id="IPR036388">
    <property type="entry name" value="WH-like_DNA-bd_sf"/>
</dbReference>
<keyword evidence="4" id="KW-0804">Transcription</keyword>
<keyword evidence="7" id="KW-0614">Plasmid</keyword>
<geneLocation type="plasmid" evidence="7 8">
    <name>p2</name>
</geneLocation>
<evidence type="ECO:0000259" key="6">
    <source>
        <dbReference type="PROSITE" id="PS50931"/>
    </source>
</evidence>
<evidence type="ECO:0000313" key="7">
    <source>
        <dbReference type="EMBL" id="BAO94126.1"/>
    </source>
</evidence>
<dbReference type="Pfam" id="PF03466">
    <property type="entry name" value="LysR_substrate"/>
    <property type="match status" value="1"/>
</dbReference>
<dbReference type="InterPro" id="IPR000847">
    <property type="entry name" value="LysR_HTH_N"/>
</dbReference>
<dbReference type="InterPro" id="IPR036390">
    <property type="entry name" value="WH_DNA-bd_sf"/>
</dbReference>
<comment type="similarity">
    <text evidence="1">Belongs to the LysR transcriptional regulatory family.</text>
</comment>
<dbReference type="PANTHER" id="PTHR30346:SF17">
    <property type="entry name" value="LYSR FAMILY TRANSCRIPTIONAL REGULATOR"/>
    <property type="match status" value="1"/>
</dbReference>
<accession>A0A060PKN1</accession>
<feature type="region of interest" description="Disordered" evidence="5">
    <location>
        <begin position="295"/>
        <end position="316"/>
    </location>
</feature>
<dbReference type="CDD" id="cd08414">
    <property type="entry name" value="PBP2_LTTR_aromatics_like"/>
    <property type="match status" value="1"/>
</dbReference>
<keyword evidence="8" id="KW-1185">Reference proteome</keyword>
<evidence type="ECO:0000256" key="1">
    <source>
        <dbReference type="ARBA" id="ARBA00009437"/>
    </source>
</evidence>
<dbReference type="GO" id="GO:0032993">
    <property type="term" value="C:protein-DNA complex"/>
    <property type="evidence" value="ECO:0007669"/>
    <property type="project" value="TreeGrafter"/>
</dbReference>
<dbReference type="InterPro" id="IPR005119">
    <property type="entry name" value="LysR_subst-bd"/>
</dbReference>
<name>A0A060PKN1_9BURK</name>
<dbReference type="AlphaFoldDB" id="A0A060PKN1"/>
<reference evidence="7 8" key="2">
    <citation type="journal article" date="2018" name="Int. J. Syst. Evol. Microbiol.">
        <title>Burkholderia insecticola sp. nov., a gut symbiotic bacterium of the bean bug Riptortus pedestris.</title>
        <authorList>
            <person name="Takeshita K."/>
            <person name="Tamaki H."/>
            <person name="Ohbayashi T."/>
            <person name="Meng X.-Y."/>
            <person name="Sone T."/>
            <person name="Mitani Y."/>
            <person name="Peeters C."/>
            <person name="Kikuchi Y."/>
            <person name="Vandamme P."/>
        </authorList>
    </citation>
    <scope>NUCLEOTIDE SEQUENCE [LARGE SCALE GENOMIC DNA]</scope>
    <source>
        <strain evidence="7">RPE64</strain>
        <plasmid evidence="7 8">p2</plasmid>
    </source>
</reference>
<dbReference type="PROSITE" id="PS50931">
    <property type="entry name" value="HTH_LYSR"/>
    <property type="match status" value="1"/>
</dbReference>
<dbReference type="PRINTS" id="PR00039">
    <property type="entry name" value="HTHLYSR"/>
</dbReference>
<dbReference type="FunFam" id="1.10.10.10:FF:000001">
    <property type="entry name" value="LysR family transcriptional regulator"/>
    <property type="match status" value="1"/>
</dbReference>
<proteinExistence type="inferred from homology"/>
<keyword evidence="3" id="KW-0238">DNA-binding</keyword>
<dbReference type="HOGENOM" id="CLU_039613_6_4_4"/>
<evidence type="ECO:0000256" key="2">
    <source>
        <dbReference type="ARBA" id="ARBA00023015"/>
    </source>
</evidence>
<dbReference type="GO" id="GO:0003700">
    <property type="term" value="F:DNA-binding transcription factor activity"/>
    <property type="evidence" value="ECO:0007669"/>
    <property type="project" value="InterPro"/>
</dbReference>
<dbReference type="Proteomes" id="UP000013966">
    <property type="component" value="Plasmid p2"/>
</dbReference>
<dbReference type="GO" id="GO:0003677">
    <property type="term" value="F:DNA binding"/>
    <property type="evidence" value="ECO:0007669"/>
    <property type="project" value="UniProtKB-KW"/>
</dbReference>